<organism evidence="1 2">
    <name type="scientific">Neobacillus pocheonensis</name>
    <dbReference type="NCBI Taxonomy" id="363869"/>
    <lineage>
        <taxon>Bacteria</taxon>
        <taxon>Bacillati</taxon>
        <taxon>Bacillota</taxon>
        <taxon>Bacilli</taxon>
        <taxon>Bacillales</taxon>
        <taxon>Bacillaceae</taxon>
        <taxon>Neobacillus</taxon>
    </lineage>
</organism>
<sequence length="97" mass="11084">MFSFETEALLVDDREDLIAVLQLRFGNITGEFIEKIYEIGDMNTLQRLILSAANAANWNVFLEEFNAGRDSFRLVGENFNPLRNLLEERDGIDGKEA</sequence>
<gene>
    <name evidence="1" type="ORF">NDK43_06000</name>
</gene>
<dbReference type="Proteomes" id="UP001523262">
    <property type="component" value="Unassembled WGS sequence"/>
</dbReference>
<keyword evidence="2" id="KW-1185">Reference proteome</keyword>
<protein>
    <submittedName>
        <fullName evidence="1">Uncharacterized protein</fullName>
    </submittedName>
</protein>
<proteinExistence type="predicted"/>
<reference evidence="1 2" key="1">
    <citation type="submission" date="2022-06" db="EMBL/GenBank/DDBJ databases">
        <authorList>
            <person name="Jeon C.O."/>
        </authorList>
    </citation>
    <scope>NUCLEOTIDE SEQUENCE [LARGE SCALE GENOMIC DNA]</scope>
    <source>
        <strain evidence="1 2">KCTC 13943</strain>
    </source>
</reference>
<dbReference type="EMBL" id="JAMQCR010000001">
    <property type="protein sequence ID" value="MCM2532025.1"/>
    <property type="molecule type" value="Genomic_DNA"/>
</dbReference>
<name>A0ABT0W7F2_9BACI</name>
<evidence type="ECO:0000313" key="2">
    <source>
        <dbReference type="Proteomes" id="UP001523262"/>
    </source>
</evidence>
<evidence type="ECO:0000313" key="1">
    <source>
        <dbReference type="EMBL" id="MCM2532025.1"/>
    </source>
</evidence>
<comment type="caution">
    <text evidence="1">The sequence shown here is derived from an EMBL/GenBank/DDBJ whole genome shotgun (WGS) entry which is preliminary data.</text>
</comment>
<accession>A0ABT0W7F2</accession>